<evidence type="ECO:0000313" key="2">
    <source>
        <dbReference type="Proteomes" id="UP001152622"/>
    </source>
</evidence>
<evidence type="ECO:0000313" key="1">
    <source>
        <dbReference type="EMBL" id="KAJ8338645.1"/>
    </source>
</evidence>
<name>A0A9Q1EH15_SYNKA</name>
<keyword evidence="2" id="KW-1185">Reference proteome</keyword>
<dbReference type="Proteomes" id="UP001152622">
    <property type="component" value="Chromosome 17"/>
</dbReference>
<dbReference type="AlphaFoldDB" id="A0A9Q1EH15"/>
<proteinExistence type="predicted"/>
<accession>A0A9Q1EH15</accession>
<sequence>MDPGQDLLLAALSESGISANDLFDIEPPDTGPPPAQQSVPISTLDIGPATDAAVTVRQQPVAPPTPTFTIRQKPQPSTTTFVLNQLNQLPSLGTIVVTKPSVGGSTSRQTITVAKVVHSARPSATATVRALSAPGREQIQLKDLLKTGSIKTSSLGELMKLKPPPNIAQPVATATKIILVSTKLVNKSGMEDVGTVGGWYTGLWACPPLQGPCAHYPNMHLKG</sequence>
<dbReference type="OrthoDB" id="9644024at2759"/>
<comment type="caution">
    <text evidence="1">The sequence shown here is derived from an EMBL/GenBank/DDBJ whole genome shotgun (WGS) entry which is preliminary data.</text>
</comment>
<dbReference type="EMBL" id="JAINUF010000017">
    <property type="protein sequence ID" value="KAJ8338645.1"/>
    <property type="molecule type" value="Genomic_DNA"/>
</dbReference>
<gene>
    <name evidence="1" type="ORF">SKAU_G00354310</name>
</gene>
<protein>
    <submittedName>
        <fullName evidence="1">Uncharacterized protein</fullName>
    </submittedName>
</protein>
<reference evidence="1" key="1">
    <citation type="journal article" date="2023" name="Science">
        <title>Genome structures resolve the early diversification of teleost fishes.</title>
        <authorList>
            <person name="Parey E."/>
            <person name="Louis A."/>
            <person name="Montfort J."/>
            <person name="Bouchez O."/>
            <person name="Roques C."/>
            <person name="Iampietro C."/>
            <person name="Lluch J."/>
            <person name="Castinel A."/>
            <person name="Donnadieu C."/>
            <person name="Desvignes T."/>
            <person name="Floi Bucao C."/>
            <person name="Jouanno E."/>
            <person name="Wen M."/>
            <person name="Mejri S."/>
            <person name="Dirks R."/>
            <person name="Jansen H."/>
            <person name="Henkel C."/>
            <person name="Chen W.J."/>
            <person name="Zahm M."/>
            <person name="Cabau C."/>
            <person name="Klopp C."/>
            <person name="Thompson A.W."/>
            <person name="Robinson-Rechavi M."/>
            <person name="Braasch I."/>
            <person name="Lecointre G."/>
            <person name="Bobe J."/>
            <person name="Postlethwait J.H."/>
            <person name="Berthelot C."/>
            <person name="Roest Crollius H."/>
            <person name="Guiguen Y."/>
        </authorList>
    </citation>
    <scope>NUCLEOTIDE SEQUENCE</scope>
    <source>
        <strain evidence="1">WJC10195</strain>
    </source>
</reference>
<organism evidence="1 2">
    <name type="scientific">Synaphobranchus kaupii</name>
    <name type="common">Kaup's arrowtooth eel</name>
    <dbReference type="NCBI Taxonomy" id="118154"/>
    <lineage>
        <taxon>Eukaryota</taxon>
        <taxon>Metazoa</taxon>
        <taxon>Chordata</taxon>
        <taxon>Craniata</taxon>
        <taxon>Vertebrata</taxon>
        <taxon>Euteleostomi</taxon>
        <taxon>Actinopterygii</taxon>
        <taxon>Neopterygii</taxon>
        <taxon>Teleostei</taxon>
        <taxon>Anguilliformes</taxon>
        <taxon>Synaphobranchidae</taxon>
        <taxon>Synaphobranchus</taxon>
    </lineage>
</organism>